<dbReference type="EMBL" id="JAIWYP010000004">
    <property type="protein sequence ID" value="KAH3831980.1"/>
    <property type="molecule type" value="Genomic_DNA"/>
</dbReference>
<accession>A0A9D4K0S0</accession>
<reference evidence="1" key="1">
    <citation type="journal article" date="2019" name="bioRxiv">
        <title>The Genome of the Zebra Mussel, Dreissena polymorpha: A Resource for Invasive Species Research.</title>
        <authorList>
            <person name="McCartney M.A."/>
            <person name="Auch B."/>
            <person name="Kono T."/>
            <person name="Mallez S."/>
            <person name="Zhang Y."/>
            <person name="Obille A."/>
            <person name="Becker A."/>
            <person name="Abrahante J.E."/>
            <person name="Garbe J."/>
            <person name="Badalamenti J.P."/>
            <person name="Herman A."/>
            <person name="Mangelson H."/>
            <person name="Liachko I."/>
            <person name="Sullivan S."/>
            <person name="Sone E.D."/>
            <person name="Koren S."/>
            <person name="Silverstein K.A.T."/>
            <person name="Beckman K.B."/>
            <person name="Gohl D.M."/>
        </authorList>
    </citation>
    <scope>NUCLEOTIDE SEQUENCE</scope>
    <source>
        <strain evidence="1">Duluth1</strain>
        <tissue evidence="1">Whole animal</tissue>
    </source>
</reference>
<gene>
    <name evidence="1" type="ORF">DPMN_105254</name>
</gene>
<name>A0A9D4K0S0_DREPO</name>
<protein>
    <submittedName>
        <fullName evidence="1">Uncharacterized protein</fullName>
    </submittedName>
</protein>
<reference evidence="1" key="2">
    <citation type="submission" date="2020-11" db="EMBL/GenBank/DDBJ databases">
        <authorList>
            <person name="McCartney M.A."/>
            <person name="Auch B."/>
            <person name="Kono T."/>
            <person name="Mallez S."/>
            <person name="Becker A."/>
            <person name="Gohl D.M."/>
            <person name="Silverstein K.A.T."/>
            <person name="Koren S."/>
            <person name="Bechman K.B."/>
            <person name="Herman A."/>
            <person name="Abrahante J.E."/>
            <person name="Garbe J."/>
        </authorList>
    </citation>
    <scope>NUCLEOTIDE SEQUENCE</scope>
    <source>
        <strain evidence="1">Duluth1</strain>
        <tissue evidence="1">Whole animal</tissue>
    </source>
</reference>
<organism evidence="1 2">
    <name type="scientific">Dreissena polymorpha</name>
    <name type="common">Zebra mussel</name>
    <name type="synonym">Mytilus polymorpha</name>
    <dbReference type="NCBI Taxonomy" id="45954"/>
    <lineage>
        <taxon>Eukaryota</taxon>
        <taxon>Metazoa</taxon>
        <taxon>Spiralia</taxon>
        <taxon>Lophotrochozoa</taxon>
        <taxon>Mollusca</taxon>
        <taxon>Bivalvia</taxon>
        <taxon>Autobranchia</taxon>
        <taxon>Heteroconchia</taxon>
        <taxon>Euheterodonta</taxon>
        <taxon>Imparidentia</taxon>
        <taxon>Neoheterodontei</taxon>
        <taxon>Myida</taxon>
        <taxon>Dreissenoidea</taxon>
        <taxon>Dreissenidae</taxon>
        <taxon>Dreissena</taxon>
    </lineage>
</organism>
<dbReference type="AlphaFoldDB" id="A0A9D4K0S0"/>
<keyword evidence="2" id="KW-1185">Reference proteome</keyword>
<comment type="caution">
    <text evidence="1">The sequence shown here is derived from an EMBL/GenBank/DDBJ whole genome shotgun (WGS) entry which is preliminary data.</text>
</comment>
<proteinExistence type="predicted"/>
<dbReference type="Proteomes" id="UP000828390">
    <property type="component" value="Unassembled WGS sequence"/>
</dbReference>
<evidence type="ECO:0000313" key="2">
    <source>
        <dbReference type="Proteomes" id="UP000828390"/>
    </source>
</evidence>
<evidence type="ECO:0000313" key="1">
    <source>
        <dbReference type="EMBL" id="KAH3831980.1"/>
    </source>
</evidence>
<sequence length="54" mass="6083">MSGDRLVKSGYWILAPSKALHMLKEGTLLLPIWMEDHTCWQQIHSSSRVSLCAG</sequence>